<comment type="caution">
    <text evidence="12">The sequence shown here is derived from an EMBL/GenBank/DDBJ whole genome shotgun (WGS) entry which is preliminary data.</text>
</comment>
<dbReference type="InterPro" id="IPR023011">
    <property type="entry name" value="ATP_synth_F0_asu_AS"/>
</dbReference>
<evidence type="ECO:0000256" key="7">
    <source>
        <dbReference type="ARBA" id="ARBA00022989"/>
    </source>
</evidence>
<evidence type="ECO:0000256" key="1">
    <source>
        <dbReference type="ARBA" id="ARBA00004141"/>
    </source>
</evidence>
<evidence type="ECO:0000256" key="2">
    <source>
        <dbReference type="ARBA" id="ARBA00006810"/>
    </source>
</evidence>
<evidence type="ECO:0000256" key="10">
    <source>
        <dbReference type="ARBA" id="ARBA00023310"/>
    </source>
</evidence>
<name>A0A0G0BC96_9BACT</name>
<dbReference type="GO" id="GO:0045259">
    <property type="term" value="C:proton-transporting ATP synthase complex"/>
    <property type="evidence" value="ECO:0007669"/>
    <property type="project" value="UniProtKB-KW"/>
</dbReference>
<feature type="transmembrane region" description="Helical" evidence="11">
    <location>
        <begin position="52"/>
        <end position="71"/>
    </location>
</feature>
<keyword evidence="10 11" id="KW-0066">ATP synthesis</keyword>
<dbReference type="GO" id="GO:0046933">
    <property type="term" value="F:proton-transporting ATP synthase activity, rotational mechanism"/>
    <property type="evidence" value="ECO:0007669"/>
    <property type="project" value="UniProtKB-UniRule"/>
</dbReference>
<organism evidence="12 13">
    <name type="scientific">Candidatus Roizmanbacteria bacterium GW2011_GWC2_34_23</name>
    <dbReference type="NCBI Taxonomy" id="1618484"/>
    <lineage>
        <taxon>Bacteria</taxon>
        <taxon>Candidatus Roizmaniibacteriota</taxon>
    </lineage>
</organism>
<keyword evidence="7 11" id="KW-1133">Transmembrane helix</keyword>
<proteinExistence type="inferred from homology"/>
<evidence type="ECO:0000313" key="13">
    <source>
        <dbReference type="Proteomes" id="UP000034004"/>
    </source>
</evidence>
<protein>
    <recommendedName>
        <fullName evidence="11">ATP synthase subunit a</fullName>
    </recommendedName>
    <alternativeName>
        <fullName evidence="11">ATP synthase F0 sector subunit a</fullName>
    </alternativeName>
    <alternativeName>
        <fullName evidence="11">F-ATPase subunit 6</fullName>
    </alternativeName>
</protein>
<keyword evidence="8 11" id="KW-0406">Ion transport</keyword>
<dbReference type="HAMAP" id="MF_01393">
    <property type="entry name" value="ATP_synth_a_bact"/>
    <property type="match status" value="1"/>
</dbReference>
<dbReference type="CDD" id="cd00310">
    <property type="entry name" value="ATP-synt_Fo_a_6"/>
    <property type="match status" value="1"/>
</dbReference>
<feature type="transmembrane region" description="Helical" evidence="11">
    <location>
        <begin position="77"/>
        <end position="106"/>
    </location>
</feature>
<dbReference type="PANTHER" id="PTHR42823">
    <property type="entry name" value="ATP SYNTHASE SUBUNIT A, CHLOROPLASTIC"/>
    <property type="match status" value="1"/>
</dbReference>
<dbReference type="SUPFAM" id="SSF81336">
    <property type="entry name" value="F1F0 ATP synthase subunit A"/>
    <property type="match status" value="1"/>
</dbReference>
<feature type="transmembrane region" description="Helical" evidence="11">
    <location>
        <begin position="158"/>
        <end position="176"/>
    </location>
</feature>
<feature type="transmembrane region" description="Helical" evidence="11">
    <location>
        <begin position="127"/>
        <end position="146"/>
    </location>
</feature>
<comment type="similarity">
    <text evidence="2 11">Belongs to the ATPase A chain family.</text>
</comment>
<comment type="subcellular location">
    <subcellularLocation>
        <location evidence="11">Cell membrane</location>
        <topology evidence="11">Multi-pass membrane protein</topology>
    </subcellularLocation>
    <subcellularLocation>
        <location evidence="1">Membrane</location>
        <topology evidence="1">Multi-pass membrane protein</topology>
    </subcellularLocation>
</comment>
<evidence type="ECO:0000256" key="4">
    <source>
        <dbReference type="ARBA" id="ARBA00022547"/>
    </source>
</evidence>
<dbReference type="AlphaFoldDB" id="A0A0G0BC96"/>
<evidence type="ECO:0000313" key="12">
    <source>
        <dbReference type="EMBL" id="KKP61261.1"/>
    </source>
</evidence>
<evidence type="ECO:0000256" key="6">
    <source>
        <dbReference type="ARBA" id="ARBA00022781"/>
    </source>
</evidence>
<comment type="function">
    <text evidence="11">Key component of the proton channel; it plays a direct role in the translocation of protons across the membrane.</text>
</comment>
<keyword evidence="6 11" id="KW-0375">Hydrogen ion transport</keyword>
<dbReference type="PATRIC" id="fig|1618484.3.peg.548"/>
<sequence>MPKISIKAEIIFHLFGLAITNSMIASAIVFLLTVFVALYFKHQSTLKRKGNFYYLIKFFVKSIYDLFYSVLGNKTNVFFPLLFAFFFYILLENWFGLLPGVGSLLIKVTEGHEEVFVPLLRGNNADLNTTLALALISVLSIQFFSIKYLGIKKYLHKFFNFADPISFFVGILDILSEFSKILSFAFRLFGNIFAGEVLLTIVAFLVPVLASFPFIALEIFVGFVQALVFSMLTAVFISGAIAEHH</sequence>
<dbReference type="InterPro" id="IPR045082">
    <property type="entry name" value="ATP_syn_F0_a_bact/chloroplast"/>
</dbReference>
<keyword evidence="9 11" id="KW-0472">Membrane</keyword>
<dbReference type="PANTHER" id="PTHR42823:SF3">
    <property type="entry name" value="ATP SYNTHASE SUBUNIT A, CHLOROPLASTIC"/>
    <property type="match status" value="1"/>
</dbReference>
<dbReference type="GO" id="GO:0005886">
    <property type="term" value="C:plasma membrane"/>
    <property type="evidence" value="ECO:0007669"/>
    <property type="project" value="UniProtKB-SubCell"/>
</dbReference>
<dbReference type="InterPro" id="IPR035908">
    <property type="entry name" value="F0_ATP_A_sf"/>
</dbReference>
<reference evidence="12 13" key="1">
    <citation type="journal article" date="2015" name="Nature">
        <title>rRNA introns, odd ribosomes, and small enigmatic genomes across a large radiation of phyla.</title>
        <authorList>
            <person name="Brown C.T."/>
            <person name="Hug L.A."/>
            <person name="Thomas B.C."/>
            <person name="Sharon I."/>
            <person name="Castelle C.J."/>
            <person name="Singh A."/>
            <person name="Wilkins M.J."/>
            <person name="Williams K.H."/>
            <person name="Banfield J.F."/>
        </authorList>
    </citation>
    <scope>NUCLEOTIDE SEQUENCE [LARGE SCALE GENOMIC DNA]</scope>
</reference>
<keyword evidence="11" id="KW-1003">Cell membrane</keyword>
<dbReference type="Proteomes" id="UP000034004">
    <property type="component" value="Unassembled WGS sequence"/>
</dbReference>
<keyword evidence="5 11" id="KW-0812">Transmembrane</keyword>
<evidence type="ECO:0000256" key="8">
    <source>
        <dbReference type="ARBA" id="ARBA00023065"/>
    </source>
</evidence>
<keyword evidence="3 11" id="KW-0813">Transport</keyword>
<dbReference type="Pfam" id="PF00119">
    <property type="entry name" value="ATP-synt_A"/>
    <property type="match status" value="1"/>
</dbReference>
<evidence type="ECO:0000256" key="5">
    <source>
        <dbReference type="ARBA" id="ARBA00022692"/>
    </source>
</evidence>
<feature type="transmembrane region" description="Helical" evidence="11">
    <location>
        <begin position="12"/>
        <end position="40"/>
    </location>
</feature>
<evidence type="ECO:0000256" key="11">
    <source>
        <dbReference type="HAMAP-Rule" id="MF_01393"/>
    </source>
</evidence>
<dbReference type="EMBL" id="LBPR01000015">
    <property type="protein sequence ID" value="KKP61261.1"/>
    <property type="molecule type" value="Genomic_DNA"/>
</dbReference>
<keyword evidence="4 11" id="KW-0138">CF(0)</keyword>
<feature type="transmembrane region" description="Helical" evidence="11">
    <location>
        <begin position="215"/>
        <end position="242"/>
    </location>
</feature>
<feature type="transmembrane region" description="Helical" evidence="11">
    <location>
        <begin position="188"/>
        <end position="209"/>
    </location>
</feature>
<dbReference type="Gene3D" id="1.20.120.220">
    <property type="entry name" value="ATP synthase, F0 complex, subunit A"/>
    <property type="match status" value="1"/>
</dbReference>
<dbReference type="PRINTS" id="PR00123">
    <property type="entry name" value="ATPASEA"/>
</dbReference>
<evidence type="ECO:0000256" key="3">
    <source>
        <dbReference type="ARBA" id="ARBA00022448"/>
    </source>
</evidence>
<gene>
    <name evidence="11" type="primary">atpB</name>
    <name evidence="12" type="ORF">UR56_C0015G0002</name>
</gene>
<dbReference type="InterPro" id="IPR000568">
    <property type="entry name" value="ATP_synth_F0_asu"/>
</dbReference>
<dbReference type="GO" id="GO:0042777">
    <property type="term" value="P:proton motive force-driven plasma membrane ATP synthesis"/>
    <property type="evidence" value="ECO:0007669"/>
    <property type="project" value="TreeGrafter"/>
</dbReference>
<accession>A0A0G0BC96</accession>
<dbReference type="STRING" id="1618484.UR56_C0015G0002"/>
<evidence type="ECO:0000256" key="9">
    <source>
        <dbReference type="ARBA" id="ARBA00023136"/>
    </source>
</evidence>
<dbReference type="PROSITE" id="PS00449">
    <property type="entry name" value="ATPASE_A"/>
    <property type="match status" value="1"/>
</dbReference>